<name>A0A452GWZ0_9SAUR</name>
<proteinExistence type="predicted"/>
<evidence type="ECO:0000313" key="2">
    <source>
        <dbReference type="Proteomes" id="UP000291020"/>
    </source>
</evidence>
<reference evidence="1" key="3">
    <citation type="submission" date="2025-09" db="UniProtKB">
        <authorList>
            <consortium name="Ensembl"/>
        </authorList>
    </citation>
    <scope>IDENTIFICATION</scope>
</reference>
<sequence length="54" mass="5856">ISRTITRIRAVPDRGGEPPSIAMSVKLISSFSSRSRGLSSTSSAYFLLSLRSRV</sequence>
<keyword evidence="2" id="KW-1185">Reference proteome</keyword>
<dbReference type="Proteomes" id="UP000291020">
    <property type="component" value="Unassembled WGS sequence"/>
</dbReference>
<reference evidence="1" key="2">
    <citation type="submission" date="2025-08" db="UniProtKB">
        <authorList>
            <consortium name="Ensembl"/>
        </authorList>
    </citation>
    <scope>IDENTIFICATION</scope>
</reference>
<accession>A0A452GWZ0</accession>
<dbReference type="AlphaFoldDB" id="A0A452GWZ0"/>
<reference evidence="2" key="1">
    <citation type="journal article" date="2017" name="PLoS ONE">
        <title>The Agassiz's desert tortoise genome provides a resource for the conservation of a threatened species.</title>
        <authorList>
            <person name="Tollis M."/>
            <person name="DeNardo D.F."/>
            <person name="Cornelius J.A."/>
            <person name="Dolby G.A."/>
            <person name="Edwards T."/>
            <person name="Henen B.T."/>
            <person name="Karl A.E."/>
            <person name="Murphy R.W."/>
            <person name="Kusumi K."/>
        </authorList>
    </citation>
    <scope>NUCLEOTIDE SEQUENCE [LARGE SCALE GENOMIC DNA]</scope>
</reference>
<organism evidence="1 2">
    <name type="scientific">Gopherus agassizii</name>
    <name type="common">Agassiz's desert tortoise</name>
    <dbReference type="NCBI Taxonomy" id="38772"/>
    <lineage>
        <taxon>Eukaryota</taxon>
        <taxon>Metazoa</taxon>
        <taxon>Chordata</taxon>
        <taxon>Craniata</taxon>
        <taxon>Vertebrata</taxon>
        <taxon>Euteleostomi</taxon>
        <taxon>Archelosauria</taxon>
        <taxon>Testudinata</taxon>
        <taxon>Testudines</taxon>
        <taxon>Cryptodira</taxon>
        <taxon>Durocryptodira</taxon>
        <taxon>Testudinoidea</taxon>
        <taxon>Testudinidae</taxon>
        <taxon>Gopherus</taxon>
    </lineage>
</organism>
<protein>
    <submittedName>
        <fullName evidence="1">Uncharacterized protein</fullName>
    </submittedName>
</protein>
<dbReference type="Ensembl" id="ENSGAGT00000007719.1">
    <property type="protein sequence ID" value="ENSGAGP00000006642.1"/>
    <property type="gene ID" value="ENSGAGG00000005367.1"/>
</dbReference>
<evidence type="ECO:0000313" key="1">
    <source>
        <dbReference type="Ensembl" id="ENSGAGP00000006642.1"/>
    </source>
</evidence>